<organism evidence="1">
    <name type="scientific">Myoviridae sp. ctshb19</name>
    <dbReference type="NCBI Taxonomy" id="2825194"/>
    <lineage>
        <taxon>Viruses</taxon>
        <taxon>Duplodnaviria</taxon>
        <taxon>Heunggongvirae</taxon>
        <taxon>Uroviricota</taxon>
        <taxon>Caudoviricetes</taxon>
    </lineage>
</organism>
<protein>
    <submittedName>
        <fullName evidence="1">Uncharacterized protein</fullName>
    </submittedName>
</protein>
<sequence>MSITHERQRSLLNGCNSLEKKVFNQVPIQEPWTAEQISRHLHAAGQTSAEYVRVRAALGGLKDRGLIREVRRDVFQREVVKFRELRDAVGSIVKEPPRVPRLGDQFDLKAMRAEHAEDAAYQAELESLNGLSEINLDRSGPAKVKVAAVDPAPAPQAAPITAVQSVVKTKEVKEITVSDSKAVNSLDLLSGIAAELLELGTDLATRLKKVSERLDEVALAIEGDREQNAKLAEQIKTFKTFMKAMADE</sequence>
<dbReference type="EMBL" id="BK016086">
    <property type="protein sequence ID" value="DAF93779.1"/>
    <property type="molecule type" value="Genomic_DNA"/>
</dbReference>
<reference evidence="1" key="1">
    <citation type="journal article" date="2021" name="Proc. Natl. Acad. Sci. U.S.A.">
        <title>A Catalog of Tens of Thousands of Viruses from Human Metagenomes Reveals Hidden Associations with Chronic Diseases.</title>
        <authorList>
            <person name="Tisza M.J."/>
            <person name="Buck C.B."/>
        </authorList>
    </citation>
    <scope>NUCLEOTIDE SEQUENCE</scope>
    <source>
        <strain evidence="1">Ctshb19</strain>
    </source>
</reference>
<accession>A0A8S5UH74</accession>
<proteinExistence type="predicted"/>
<evidence type="ECO:0000313" key="1">
    <source>
        <dbReference type="EMBL" id="DAF93779.1"/>
    </source>
</evidence>
<name>A0A8S5UH74_9CAUD</name>